<dbReference type="Proteomes" id="UP000182409">
    <property type="component" value="Unassembled WGS sequence"/>
</dbReference>
<dbReference type="OrthoDB" id="9803333at2"/>
<dbReference type="PROSITE" id="PS00061">
    <property type="entry name" value="ADH_SHORT"/>
    <property type="match status" value="1"/>
</dbReference>
<comment type="similarity">
    <text evidence="1">Belongs to the short-chain dehydrogenases/reductases (SDR) family.</text>
</comment>
<organism evidence="3 4">
    <name type="scientific">Terriglobus roseus</name>
    <dbReference type="NCBI Taxonomy" id="392734"/>
    <lineage>
        <taxon>Bacteria</taxon>
        <taxon>Pseudomonadati</taxon>
        <taxon>Acidobacteriota</taxon>
        <taxon>Terriglobia</taxon>
        <taxon>Terriglobales</taxon>
        <taxon>Acidobacteriaceae</taxon>
        <taxon>Terriglobus</taxon>
    </lineage>
</organism>
<dbReference type="Gene3D" id="3.40.50.720">
    <property type="entry name" value="NAD(P)-binding Rossmann-like Domain"/>
    <property type="match status" value="1"/>
</dbReference>
<gene>
    <name evidence="3" type="ORF">SAMN05443244_2107</name>
</gene>
<reference evidence="3 4" key="1">
    <citation type="submission" date="2016-10" db="EMBL/GenBank/DDBJ databases">
        <authorList>
            <person name="de Groot N.N."/>
        </authorList>
    </citation>
    <scope>NUCLEOTIDE SEQUENCE [LARGE SCALE GENOMIC DNA]</scope>
    <source>
        <strain evidence="3 4">AB35.6</strain>
    </source>
</reference>
<evidence type="ECO:0000256" key="1">
    <source>
        <dbReference type="ARBA" id="ARBA00006484"/>
    </source>
</evidence>
<accession>A0A1H4N2D2</accession>
<dbReference type="Pfam" id="PF13561">
    <property type="entry name" value="adh_short_C2"/>
    <property type="match status" value="1"/>
</dbReference>
<dbReference type="AlphaFoldDB" id="A0A1H4N2D2"/>
<dbReference type="InterPro" id="IPR020904">
    <property type="entry name" value="Sc_DH/Rdtase_CS"/>
</dbReference>
<dbReference type="SUPFAM" id="SSF51735">
    <property type="entry name" value="NAD(P)-binding Rossmann-fold domains"/>
    <property type="match status" value="1"/>
</dbReference>
<dbReference type="InterPro" id="IPR002347">
    <property type="entry name" value="SDR_fam"/>
</dbReference>
<dbReference type="PRINTS" id="PR00081">
    <property type="entry name" value="GDHRDH"/>
</dbReference>
<dbReference type="PANTHER" id="PTHR43639">
    <property type="entry name" value="OXIDOREDUCTASE, SHORT-CHAIN DEHYDROGENASE/REDUCTASE FAMILY (AFU_ORTHOLOGUE AFUA_5G02870)"/>
    <property type="match status" value="1"/>
</dbReference>
<keyword evidence="2" id="KW-0560">Oxidoreductase</keyword>
<dbReference type="PRINTS" id="PR00080">
    <property type="entry name" value="SDRFAMILY"/>
</dbReference>
<dbReference type="CDD" id="cd05233">
    <property type="entry name" value="SDR_c"/>
    <property type="match status" value="1"/>
</dbReference>
<evidence type="ECO:0000256" key="2">
    <source>
        <dbReference type="ARBA" id="ARBA00023002"/>
    </source>
</evidence>
<protein>
    <submittedName>
        <fullName evidence="3">NAD(P)-dependent dehydrogenase, short-chain alcohol dehydrogenase family</fullName>
    </submittedName>
</protein>
<dbReference type="EMBL" id="FNSD01000001">
    <property type="protein sequence ID" value="SEB89028.1"/>
    <property type="molecule type" value="Genomic_DNA"/>
</dbReference>
<evidence type="ECO:0000313" key="3">
    <source>
        <dbReference type="EMBL" id="SEB89028.1"/>
    </source>
</evidence>
<dbReference type="GO" id="GO:0016491">
    <property type="term" value="F:oxidoreductase activity"/>
    <property type="evidence" value="ECO:0007669"/>
    <property type="project" value="UniProtKB-KW"/>
</dbReference>
<evidence type="ECO:0000313" key="4">
    <source>
        <dbReference type="Proteomes" id="UP000182409"/>
    </source>
</evidence>
<dbReference type="FunFam" id="3.40.50.720:FF:000084">
    <property type="entry name" value="Short-chain dehydrogenase reductase"/>
    <property type="match status" value="1"/>
</dbReference>
<dbReference type="InterPro" id="IPR036291">
    <property type="entry name" value="NAD(P)-bd_dom_sf"/>
</dbReference>
<sequence length="251" mass="27393">MQFGTYPSLRDRVVVISGGASGIGEGIVEAFAEQGARVAFLDILDDAANALVERLAGKSVKFYHCDLLDIGAVKQACAQIVDELGTVDVLVNNAGNDTRHDLEAVTEEMWDRTLNLNVRHQFFLAQALLPGMRAQKRGSIINLSSIAWMIPSTDLPAYVTSKSSIIGLTRALAHRVGMDGVRVNSVSPGCIWTERQRKLWFTPEYAAQMMERQALKIELQPADVARMILFLAADDSAGISNQSFVVDGGWV</sequence>
<dbReference type="PANTHER" id="PTHR43639:SF1">
    <property type="entry name" value="SHORT-CHAIN DEHYDROGENASE_REDUCTASE FAMILY PROTEIN"/>
    <property type="match status" value="1"/>
</dbReference>
<name>A0A1H4N2D2_9BACT</name>
<proteinExistence type="inferred from homology"/>